<sequence>MIHCMDCRYWKMHHHRTKVLNIMIELVKMNL</sequence>
<dbReference type="AlphaFoldDB" id="A0A2P2PM68"/>
<organism evidence="1">
    <name type="scientific">Rhizophora mucronata</name>
    <name type="common">Asiatic mangrove</name>
    <dbReference type="NCBI Taxonomy" id="61149"/>
    <lineage>
        <taxon>Eukaryota</taxon>
        <taxon>Viridiplantae</taxon>
        <taxon>Streptophyta</taxon>
        <taxon>Embryophyta</taxon>
        <taxon>Tracheophyta</taxon>
        <taxon>Spermatophyta</taxon>
        <taxon>Magnoliopsida</taxon>
        <taxon>eudicotyledons</taxon>
        <taxon>Gunneridae</taxon>
        <taxon>Pentapetalae</taxon>
        <taxon>rosids</taxon>
        <taxon>fabids</taxon>
        <taxon>Malpighiales</taxon>
        <taxon>Rhizophoraceae</taxon>
        <taxon>Rhizophora</taxon>
    </lineage>
</organism>
<protein>
    <submittedName>
        <fullName evidence="1">Uncharacterized protein</fullName>
    </submittedName>
</protein>
<name>A0A2P2PM68_RHIMU</name>
<dbReference type="EMBL" id="GGEC01075277">
    <property type="protein sequence ID" value="MBX55761.1"/>
    <property type="molecule type" value="Transcribed_RNA"/>
</dbReference>
<proteinExistence type="predicted"/>
<reference evidence="1" key="1">
    <citation type="submission" date="2018-02" db="EMBL/GenBank/DDBJ databases">
        <title>Rhizophora mucronata_Transcriptome.</title>
        <authorList>
            <person name="Meera S.P."/>
            <person name="Sreeshan A."/>
            <person name="Augustine A."/>
        </authorList>
    </citation>
    <scope>NUCLEOTIDE SEQUENCE</scope>
    <source>
        <tissue evidence="1">Leaf</tissue>
    </source>
</reference>
<evidence type="ECO:0000313" key="1">
    <source>
        <dbReference type="EMBL" id="MBX55761.1"/>
    </source>
</evidence>
<accession>A0A2P2PM68</accession>